<dbReference type="AlphaFoldDB" id="A0A426V7Y0"/>
<name>A0A426V7Y0_9BURK</name>
<dbReference type="PANTHER" id="PTHR37957">
    <property type="entry name" value="BLR7070 PROTEIN"/>
    <property type="match status" value="1"/>
</dbReference>
<evidence type="ECO:0000313" key="4">
    <source>
        <dbReference type="Proteomes" id="UP000269265"/>
    </source>
</evidence>
<dbReference type="InterPro" id="IPR027372">
    <property type="entry name" value="Phytase-like_dom"/>
</dbReference>
<dbReference type="SUPFAM" id="SSF101898">
    <property type="entry name" value="NHL repeat"/>
    <property type="match status" value="1"/>
</dbReference>
<sequence>MRAGRALSSIALACGLMGSAFAGGASGSGPTLEGFAVMPANTLADGPTSGQFAGTGQFGNVLPLVGRQPVQGLSAVLAGPLPGTFRVMTDNGFGTQANSADALLRVYAVRPDFKTRHGGSGTVKPVSNFFGLPLKGFNGASRITLRDPDHKLGFALVADSTHYYNVEANPLVDPAIKAQRLLTGADLDIEAMRRDKRGNLWFGDEFGPFLVKTDATGKVLRREIPLPNFSGAGGNALVQSPQYPGLVAGTNNLRNSNGFEGLAINPQGDTLYALLEGPLIPDTNQKRLLINEFSIDQERYTGRTYAYRLEPEGTNIGDMTAVNDHEYLVIERNGGTATTALAPFKKIFKIDLKKVDAEGFVKKTELVDLMNIADPHDLNGDGGTRFTFPYVTIEDVLVLDARTLLVINDNNYPGGGGRALASDNTEFLRIRLDERLDMDSGPGLSWAWSWGDWY</sequence>
<keyword evidence="1" id="KW-0732">Signal</keyword>
<organism evidence="3 4">
    <name type="scientific">Aquabacterium soli</name>
    <dbReference type="NCBI Taxonomy" id="2493092"/>
    <lineage>
        <taxon>Bacteria</taxon>
        <taxon>Pseudomonadati</taxon>
        <taxon>Pseudomonadota</taxon>
        <taxon>Betaproteobacteria</taxon>
        <taxon>Burkholderiales</taxon>
        <taxon>Aquabacterium</taxon>
    </lineage>
</organism>
<dbReference type="EMBL" id="RSED01000016">
    <property type="protein sequence ID" value="RRS03036.1"/>
    <property type="molecule type" value="Genomic_DNA"/>
</dbReference>
<proteinExistence type="predicted"/>
<feature type="signal peptide" evidence="1">
    <location>
        <begin position="1"/>
        <end position="22"/>
    </location>
</feature>
<evidence type="ECO:0000313" key="3">
    <source>
        <dbReference type="EMBL" id="RRS03036.1"/>
    </source>
</evidence>
<accession>A0A426V7Y0</accession>
<evidence type="ECO:0000259" key="2">
    <source>
        <dbReference type="Pfam" id="PF13449"/>
    </source>
</evidence>
<gene>
    <name evidence="3" type="ORF">EIP75_17850</name>
</gene>
<comment type="caution">
    <text evidence="3">The sequence shown here is derived from an EMBL/GenBank/DDBJ whole genome shotgun (WGS) entry which is preliminary data.</text>
</comment>
<dbReference type="OrthoDB" id="384721at2"/>
<dbReference type="PANTHER" id="PTHR37957:SF1">
    <property type="entry name" value="PHYTASE-LIKE DOMAIN-CONTAINING PROTEIN"/>
    <property type="match status" value="1"/>
</dbReference>
<evidence type="ECO:0000256" key="1">
    <source>
        <dbReference type="SAM" id="SignalP"/>
    </source>
</evidence>
<dbReference type="Pfam" id="PF13449">
    <property type="entry name" value="Phytase-like"/>
    <property type="match status" value="1"/>
</dbReference>
<keyword evidence="4" id="KW-1185">Reference proteome</keyword>
<feature type="domain" description="Phytase-like" evidence="2">
    <location>
        <begin position="68"/>
        <end position="412"/>
    </location>
</feature>
<dbReference type="Proteomes" id="UP000269265">
    <property type="component" value="Unassembled WGS sequence"/>
</dbReference>
<reference evidence="3 4" key="1">
    <citation type="submission" date="2018-12" db="EMBL/GenBank/DDBJ databases">
        <title>The whole draft genome of Aquabacterium sp. SJQ9.</title>
        <authorList>
            <person name="Sun L."/>
            <person name="Gao X."/>
            <person name="Chen W."/>
            <person name="Huang K."/>
        </authorList>
    </citation>
    <scope>NUCLEOTIDE SEQUENCE [LARGE SCALE GENOMIC DNA]</scope>
    <source>
        <strain evidence="3 4">SJQ9</strain>
    </source>
</reference>
<protein>
    <submittedName>
        <fullName evidence="3">PEP-CTERM sorting domain-containing protein</fullName>
    </submittedName>
</protein>
<feature type="chain" id="PRO_5019306725" evidence="1">
    <location>
        <begin position="23"/>
        <end position="454"/>
    </location>
</feature>